<dbReference type="Proteomes" id="UP001107558">
    <property type="component" value="Chromosome 4"/>
</dbReference>
<dbReference type="PANTHER" id="PTHR47113">
    <property type="entry name" value="LD09343P"/>
    <property type="match status" value="1"/>
</dbReference>
<proteinExistence type="predicted"/>
<sequence length="114" mass="13403">MKSYGSLKDWDIMWSLEYPFDMFADLLDDDLGLKFHKMNHIPGTFYITNKMMLCTTSVSKYIPVGFSFPNDRRKFQNFALLQENLMFVVKNVNHGGVKLIKPLQIDNMELNDER</sequence>
<keyword evidence="2" id="KW-1185">Reference proteome</keyword>
<comment type="caution">
    <text evidence="1">The sequence shown here is derived from an EMBL/GenBank/DDBJ whole genome shotgun (WGS) entry which is preliminary data.</text>
</comment>
<organism evidence="1 2">
    <name type="scientific">Polypedilum vanderplanki</name>
    <name type="common">Sleeping chironomid midge</name>
    <dbReference type="NCBI Taxonomy" id="319348"/>
    <lineage>
        <taxon>Eukaryota</taxon>
        <taxon>Metazoa</taxon>
        <taxon>Ecdysozoa</taxon>
        <taxon>Arthropoda</taxon>
        <taxon>Hexapoda</taxon>
        <taxon>Insecta</taxon>
        <taxon>Pterygota</taxon>
        <taxon>Neoptera</taxon>
        <taxon>Endopterygota</taxon>
        <taxon>Diptera</taxon>
        <taxon>Nematocera</taxon>
        <taxon>Chironomoidea</taxon>
        <taxon>Chironomidae</taxon>
        <taxon>Chironominae</taxon>
        <taxon>Polypedilum</taxon>
        <taxon>Polypedilum</taxon>
    </lineage>
</organism>
<dbReference type="AlphaFoldDB" id="A0A9J6BFQ3"/>
<gene>
    <name evidence="1" type="ORF">PVAND_016648</name>
</gene>
<accession>A0A9J6BFQ3</accession>
<protein>
    <submittedName>
        <fullName evidence="1">Uncharacterized protein</fullName>
    </submittedName>
</protein>
<dbReference type="OrthoDB" id="202825at2759"/>
<reference evidence="1" key="1">
    <citation type="submission" date="2021-03" db="EMBL/GenBank/DDBJ databases">
        <title>Chromosome level genome of the anhydrobiotic midge Polypedilum vanderplanki.</title>
        <authorList>
            <person name="Yoshida Y."/>
            <person name="Kikawada T."/>
            <person name="Gusev O."/>
        </authorList>
    </citation>
    <scope>NUCLEOTIDE SEQUENCE</scope>
    <source>
        <strain evidence="1">NIAS01</strain>
        <tissue evidence="1">Whole body or cell culture</tissue>
    </source>
</reference>
<dbReference type="PANTHER" id="PTHR47113:SF1">
    <property type="entry name" value="LD09343P"/>
    <property type="match status" value="1"/>
</dbReference>
<evidence type="ECO:0000313" key="2">
    <source>
        <dbReference type="Proteomes" id="UP001107558"/>
    </source>
</evidence>
<name>A0A9J6BFQ3_POLVA</name>
<evidence type="ECO:0000313" key="1">
    <source>
        <dbReference type="EMBL" id="KAG5668721.1"/>
    </source>
</evidence>
<dbReference type="EMBL" id="JADBJN010000004">
    <property type="protein sequence ID" value="KAG5668721.1"/>
    <property type="molecule type" value="Genomic_DNA"/>
</dbReference>
<dbReference type="InterPro" id="IPR053317">
    <property type="entry name" value="Tubulin_polyglutamylase"/>
</dbReference>